<feature type="compositionally biased region" description="Polar residues" evidence="1">
    <location>
        <begin position="78"/>
        <end position="94"/>
    </location>
</feature>
<protein>
    <submittedName>
        <fullName evidence="2">Uncharacterized protein</fullName>
    </submittedName>
</protein>
<organism evidence="2 3">
    <name type="scientific">Bonamia ostreae</name>
    <dbReference type="NCBI Taxonomy" id="126728"/>
    <lineage>
        <taxon>Eukaryota</taxon>
        <taxon>Sar</taxon>
        <taxon>Rhizaria</taxon>
        <taxon>Endomyxa</taxon>
        <taxon>Ascetosporea</taxon>
        <taxon>Haplosporida</taxon>
        <taxon>Bonamia</taxon>
    </lineage>
</organism>
<feature type="region of interest" description="Disordered" evidence="1">
    <location>
        <begin position="1"/>
        <end position="99"/>
    </location>
</feature>
<feature type="region of interest" description="Disordered" evidence="1">
    <location>
        <begin position="130"/>
        <end position="154"/>
    </location>
</feature>
<reference evidence="2 3" key="1">
    <citation type="journal article" date="2024" name="BMC Biol.">
        <title>Comparative genomics of Ascetosporea gives new insight into the evolutionary basis for animal parasitism in Rhizaria.</title>
        <authorList>
            <person name="Hiltunen Thoren M."/>
            <person name="Onut-Brannstrom I."/>
            <person name="Alfjorden A."/>
            <person name="Peckova H."/>
            <person name="Swords F."/>
            <person name="Hooper C."/>
            <person name="Holzer A.S."/>
            <person name="Bass D."/>
            <person name="Burki F."/>
        </authorList>
    </citation>
    <scope>NUCLEOTIDE SEQUENCE [LARGE SCALE GENOMIC DNA]</scope>
    <source>
        <strain evidence="2">20-A016</strain>
    </source>
</reference>
<name>A0ABV2AJB3_9EUKA</name>
<feature type="non-terminal residue" evidence="2">
    <location>
        <position position="154"/>
    </location>
</feature>
<feature type="compositionally biased region" description="Polar residues" evidence="1">
    <location>
        <begin position="137"/>
        <end position="154"/>
    </location>
</feature>
<feature type="compositionally biased region" description="Basic and acidic residues" evidence="1">
    <location>
        <begin position="25"/>
        <end position="58"/>
    </location>
</feature>
<sequence length="154" mass="18324">MSSDDEQLKFYNPDSDSFESDGYFEENKDSNRIPEQYDQRGSKPLNDNRQDWQMHENRFSLAHPNQHRFPLESENRPKQQSHVVHGTQIPSTKGMNEMRNNERISELNKNEERFLSENVQNKFKENLTEKGRYRGIANNQFQPSVNQMPQQHKP</sequence>
<evidence type="ECO:0000256" key="1">
    <source>
        <dbReference type="SAM" id="MobiDB-lite"/>
    </source>
</evidence>
<proteinExistence type="predicted"/>
<evidence type="ECO:0000313" key="3">
    <source>
        <dbReference type="Proteomes" id="UP001439008"/>
    </source>
</evidence>
<comment type="caution">
    <text evidence="2">The sequence shown here is derived from an EMBL/GenBank/DDBJ whole genome shotgun (WGS) entry which is preliminary data.</text>
</comment>
<keyword evidence="3" id="KW-1185">Reference proteome</keyword>
<accession>A0ABV2AJB3</accession>
<dbReference type="EMBL" id="JBDODL010000257">
    <property type="protein sequence ID" value="MES1919327.1"/>
    <property type="molecule type" value="Genomic_DNA"/>
</dbReference>
<dbReference type="Proteomes" id="UP001439008">
    <property type="component" value="Unassembled WGS sequence"/>
</dbReference>
<gene>
    <name evidence="2" type="ORF">MHBO_001177</name>
</gene>
<evidence type="ECO:0000313" key="2">
    <source>
        <dbReference type="EMBL" id="MES1919327.1"/>
    </source>
</evidence>